<evidence type="ECO:0000256" key="6">
    <source>
        <dbReference type="SAM" id="Coils"/>
    </source>
</evidence>
<keyword evidence="7" id="KW-1133">Transmembrane helix</keyword>
<dbReference type="PANTHER" id="PTHR46512">
    <property type="entry name" value="PEPTIDYLPROLYL ISOMERASE"/>
    <property type="match status" value="1"/>
</dbReference>
<evidence type="ECO:0000256" key="4">
    <source>
        <dbReference type="ARBA" id="ARBA00023235"/>
    </source>
</evidence>
<dbReference type="SMART" id="SM00028">
    <property type="entry name" value="TPR"/>
    <property type="match status" value="3"/>
</dbReference>
<gene>
    <name evidence="9" type="ORF">BRAN1462_LOCUS40997</name>
</gene>
<dbReference type="PANTHER" id="PTHR46512:SF9">
    <property type="entry name" value="PEPTIDYLPROLYL ISOMERASE"/>
    <property type="match status" value="1"/>
</dbReference>
<evidence type="ECO:0000256" key="3">
    <source>
        <dbReference type="ARBA" id="ARBA00023110"/>
    </source>
</evidence>
<evidence type="ECO:0000256" key="1">
    <source>
        <dbReference type="ARBA" id="ARBA00000971"/>
    </source>
</evidence>
<dbReference type="PROSITE" id="PS50893">
    <property type="entry name" value="ABC_TRANSPORTER_2"/>
    <property type="match status" value="1"/>
</dbReference>
<keyword evidence="7" id="KW-0812">Transmembrane</keyword>
<proteinExistence type="predicted"/>
<sequence length="579" mass="62851">MTIIEELDEDGNVIEADDEAARACKAKIADMEEKEKQRVEKQFALAEEHKAEGNKLLAEGEYAGAVKSYEKSRTELNMVGNEEEARKRHKRDCFALDLNIALAKLKLQDYEAVKQNCTSALIHDAKSVKALYRRGIAQAALARGAALFQEAEAKGAIADFEAALAVEPSNAECARELGKLRAELRAHEKDLHQKQRDTWGQVFGGKTVIEGEEDAPPDEPLPTVRPCVNTDKHLIVSLEGASAVGEGGAKLGPLQLDLREAWAVGVAGGNAASRTSLARLFTSEAKTTSGRVVIHEKPRKPGKRGEKVEPLDRKMLFGALAALIAMLASTEFAAVGAVHLWIMRVFGALGLGILRLLFMIGREEPLTLRAEVAHRGAVLPAMATVEELIADQLARQIAPEERRQRTIAMLAAAGFQGTGEADGTPAKYVEAGLRFGKLPEEQKRLVQIVRCLAARPEVLIFDDALAGLPLDMQARVLRMAKRMKQECKVSVLLMSDDLDAVCYIADTMAVIGQDGLFCEKGPALEVLETPRHDETRAAIAAELSRMGRKAVNGGPLQAQCKELIGNAAIDGAWLPPLYK</sequence>
<feature type="repeat" description="TPR" evidence="5">
    <location>
        <begin position="137"/>
        <end position="170"/>
    </location>
</feature>
<organism evidence="9">
    <name type="scientific">Zooxanthella nutricula</name>
    <dbReference type="NCBI Taxonomy" id="1333877"/>
    <lineage>
        <taxon>Eukaryota</taxon>
        <taxon>Sar</taxon>
        <taxon>Alveolata</taxon>
        <taxon>Dinophyceae</taxon>
        <taxon>Peridiniales</taxon>
        <taxon>Peridiniales incertae sedis</taxon>
        <taxon>Zooxanthella</taxon>
    </lineage>
</organism>
<evidence type="ECO:0000313" key="9">
    <source>
        <dbReference type="EMBL" id="CAD9610293.1"/>
    </source>
</evidence>
<keyword evidence="3" id="KW-0697">Rotamase</keyword>
<dbReference type="InterPro" id="IPR027417">
    <property type="entry name" value="P-loop_NTPase"/>
</dbReference>
<feature type="domain" description="ABC transporter" evidence="8">
    <location>
        <begin position="236"/>
        <end position="539"/>
    </location>
</feature>
<keyword evidence="4" id="KW-0413">Isomerase</keyword>
<evidence type="ECO:0000256" key="7">
    <source>
        <dbReference type="SAM" id="Phobius"/>
    </source>
</evidence>
<dbReference type="InterPro" id="IPR019734">
    <property type="entry name" value="TPR_rpt"/>
</dbReference>
<dbReference type="InterPro" id="IPR050754">
    <property type="entry name" value="FKBP4/5/8-like"/>
</dbReference>
<evidence type="ECO:0000256" key="2">
    <source>
        <dbReference type="ARBA" id="ARBA00013194"/>
    </source>
</evidence>
<dbReference type="GO" id="GO:0003755">
    <property type="term" value="F:peptidyl-prolyl cis-trans isomerase activity"/>
    <property type="evidence" value="ECO:0007669"/>
    <property type="project" value="UniProtKB-EC"/>
</dbReference>
<keyword evidence="5" id="KW-0802">TPR repeat</keyword>
<accession>A0A6U6PWZ2</accession>
<dbReference type="EMBL" id="HBGW01064253">
    <property type="protein sequence ID" value="CAD9610293.1"/>
    <property type="molecule type" value="Transcribed_RNA"/>
</dbReference>
<reference evidence="9" key="1">
    <citation type="submission" date="2021-01" db="EMBL/GenBank/DDBJ databases">
        <authorList>
            <person name="Corre E."/>
            <person name="Pelletier E."/>
            <person name="Niang G."/>
            <person name="Scheremetjew M."/>
            <person name="Finn R."/>
            <person name="Kale V."/>
            <person name="Holt S."/>
            <person name="Cochrane G."/>
            <person name="Meng A."/>
            <person name="Brown T."/>
            <person name="Cohen L."/>
        </authorList>
    </citation>
    <scope>NUCLEOTIDE SEQUENCE</scope>
    <source>
        <strain evidence="9">RCC3387</strain>
    </source>
</reference>
<dbReference type="Gene3D" id="3.40.50.300">
    <property type="entry name" value="P-loop containing nucleotide triphosphate hydrolases"/>
    <property type="match status" value="1"/>
</dbReference>
<keyword evidence="7" id="KW-0472">Membrane</keyword>
<name>A0A6U6PWZ2_9DINO</name>
<dbReference type="EC" id="5.2.1.8" evidence="2"/>
<dbReference type="SUPFAM" id="SSF52540">
    <property type="entry name" value="P-loop containing nucleoside triphosphate hydrolases"/>
    <property type="match status" value="1"/>
</dbReference>
<dbReference type="InterPro" id="IPR003439">
    <property type="entry name" value="ABC_transporter-like_ATP-bd"/>
</dbReference>
<dbReference type="AlphaFoldDB" id="A0A6U6PWZ2"/>
<keyword evidence="6" id="KW-0175">Coiled coil</keyword>
<dbReference type="InterPro" id="IPR011990">
    <property type="entry name" value="TPR-like_helical_dom_sf"/>
</dbReference>
<feature type="coiled-coil region" evidence="6">
    <location>
        <begin position="170"/>
        <end position="197"/>
    </location>
</feature>
<dbReference type="SUPFAM" id="SSF48452">
    <property type="entry name" value="TPR-like"/>
    <property type="match status" value="1"/>
</dbReference>
<dbReference type="PROSITE" id="PS50005">
    <property type="entry name" value="TPR"/>
    <property type="match status" value="1"/>
</dbReference>
<dbReference type="GO" id="GO:0016887">
    <property type="term" value="F:ATP hydrolysis activity"/>
    <property type="evidence" value="ECO:0007669"/>
    <property type="project" value="InterPro"/>
</dbReference>
<evidence type="ECO:0000259" key="8">
    <source>
        <dbReference type="PROSITE" id="PS50893"/>
    </source>
</evidence>
<protein>
    <recommendedName>
        <fullName evidence="2">peptidylprolyl isomerase</fullName>
        <ecNumber evidence="2">5.2.1.8</ecNumber>
    </recommendedName>
</protein>
<evidence type="ECO:0000256" key="5">
    <source>
        <dbReference type="PROSITE-ProRule" id="PRU00339"/>
    </source>
</evidence>
<comment type="catalytic activity">
    <reaction evidence="1">
        <text>[protein]-peptidylproline (omega=180) = [protein]-peptidylproline (omega=0)</text>
        <dbReference type="Rhea" id="RHEA:16237"/>
        <dbReference type="Rhea" id="RHEA-COMP:10747"/>
        <dbReference type="Rhea" id="RHEA-COMP:10748"/>
        <dbReference type="ChEBI" id="CHEBI:83833"/>
        <dbReference type="ChEBI" id="CHEBI:83834"/>
        <dbReference type="EC" id="5.2.1.8"/>
    </reaction>
</comment>
<dbReference type="GO" id="GO:0005524">
    <property type="term" value="F:ATP binding"/>
    <property type="evidence" value="ECO:0007669"/>
    <property type="project" value="InterPro"/>
</dbReference>
<feature type="transmembrane region" description="Helical" evidence="7">
    <location>
        <begin position="315"/>
        <end position="335"/>
    </location>
</feature>
<dbReference type="Gene3D" id="1.25.40.10">
    <property type="entry name" value="Tetratricopeptide repeat domain"/>
    <property type="match status" value="1"/>
</dbReference>
<feature type="transmembrane region" description="Helical" evidence="7">
    <location>
        <begin position="341"/>
        <end position="360"/>
    </location>
</feature>